<dbReference type="InterPro" id="IPR011697">
    <property type="entry name" value="Peptidase_C26"/>
</dbReference>
<dbReference type="Gene3D" id="3.40.50.880">
    <property type="match status" value="1"/>
</dbReference>
<dbReference type="GO" id="GO:0005829">
    <property type="term" value="C:cytosol"/>
    <property type="evidence" value="ECO:0007669"/>
    <property type="project" value="TreeGrafter"/>
</dbReference>
<comment type="caution">
    <text evidence="1">The sequence shown here is derived from an EMBL/GenBank/DDBJ whole genome shotgun (WGS) entry which is preliminary data.</text>
</comment>
<proteinExistence type="predicted"/>
<dbReference type="CDD" id="cd01745">
    <property type="entry name" value="GATase1_2"/>
    <property type="match status" value="1"/>
</dbReference>
<dbReference type="Pfam" id="PF07722">
    <property type="entry name" value="Peptidase_C26"/>
    <property type="match status" value="1"/>
</dbReference>
<dbReference type="PANTHER" id="PTHR43235">
    <property type="entry name" value="GLUTAMINE AMIDOTRANSFERASE PB2B2.05-RELATED"/>
    <property type="match status" value="1"/>
</dbReference>
<keyword evidence="1" id="KW-0378">Hydrolase</keyword>
<dbReference type="AlphaFoldDB" id="A0AAJ1AJB2"/>
<dbReference type="PROSITE" id="PS51273">
    <property type="entry name" value="GATASE_TYPE_1"/>
    <property type="match status" value="1"/>
</dbReference>
<protein>
    <submittedName>
        <fullName evidence="1">Gamma-glutamyl-gamma-aminobutyrate hydrolase family protein</fullName>
    </submittedName>
</protein>
<dbReference type="Proteomes" id="UP001197609">
    <property type="component" value="Unassembled WGS sequence"/>
</dbReference>
<organism evidence="1 2">
    <name type="scientific">Candidatus Methylomirabilis tolerans</name>
    <dbReference type="NCBI Taxonomy" id="3123416"/>
    <lineage>
        <taxon>Bacteria</taxon>
        <taxon>Candidatus Methylomirabilota</taxon>
        <taxon>Candidatus Methylomirabilia</taxon>
        <taxon>Candidatus Methylomirabilales</taxon>
        <taxon>Candidatus Methylomirabilaceae</taxon>
        <taxon>Candidatus Methylomirabilis</taxon>
    </lineage>
</organism>
<dbReference type="PANTHER" id="PTHR43235:SF1">
    <property type="entry name" value="GLUTAMINE AMIDOTRANSFERASE PB2B2.05-RELATED"/>
    <property type="match status" value="1"/>
</dbReference>
<gene>
    <name evidence="1" type="ORF">K8G79_08765</name>
</gene>
<dbReference type="SUPFAM" id="SSF52317">
    <property type="entry name" value="Class I glutamine amidotransferase-like"/>
    <property type="match status" value="1"/>
</dbReference>
<accession>A0AAJ1AJB2</accession>
<reference evidence="1 2" key="1">
    <citation type="journal article" date="2021" name="bioRxiv">
        <title>Unraveling nitrogen, sulfur and carbon metabolic pathways and microbial community transcriptional responses to substrate deprivation and toxicity stresses in a bioreactor mimicking anoxic brackish coastal sediment conditions.</title>
        <authorList>
            <person name="Martins P.D."/>
            <person name="Echeveste M.J."/>
            <person name="Arshad A."/>
            <person name="Kurth J."/>
            <person name="Ouboter H."/>
            <person name="Jetten M.S.M."/>
            <person name="Welte C.U."/>
        </authorList>
    </citation>
    <scope>NUCLEOTIDE SEQUENCE [LARGE SCALE GENOMIC DNA]</scope>
    <source>
        <strain evidence="1">MAG_38</strain>
    </source>
</reference>
<evidence type="ECO:0000313" key="1">
    <source>
        <dbReference type="EMBL" id="MBZ0160211.1"/>
    </source>
</evidence>
<dbReference type="EMBL" id="JAIOIU010000104">
    <property type="protein sequence ID" value="MBZ0160211.1"/>
    <property type="molecule type" value="Genomic_DNA"/>
</dbReference>
<dbReference type="GO" id="GO:0016811">
    <property type="term" value="F:hydrolase activity, acting on carbon-nitrogen (but not peptide) bonds, in linear amides"/>
    <property type="evidence" value="ECO:0007669"/>
    <property type="project" value="InterPro"/>
</dbReference>
<dbReference type="InterPro" id="IPR044668">
    <property type="entry name" value="PuuD-like"/>
</dbReference>
<dbReference type="InterPro" id="IPR029062">
    <property type="entry name" value="Class_I_gatase-like"/>
</dbReference>
<name>A0AAJ1AJB2_9BACT</name>
<sequence>MRPRIGITSWHYRDDDERWEAVLEDYSRAVFDAGGLPLILPIPRIESALVDAYLEAIDGLILTGGADIHPSFYGQIVLEQCGEIDEERDRFEVELIHAARSRDLPLLGICRGLQVINVALGGSLYQDLSYRQETDSIHQSLRERRGELVHEVAIVESSRLADILGIRKLDVTSTHHQIICNLAPGLTINAVAPDGVIEGIEDAGRFLLAVHWHPERMITRHPEQLELFQALVEEAARSPRFKVQGS</sequence>
<evidence type="ECO:0000313" key="2">
    <source>
        <dbReference type="Proteomes" id="UP001197609"/>
    </source>
</evidence>